<dbReference type="InterPro" id="IPR036615">
    <property type="entry name" value="Mur_ligase_C_dom_sf"/>
</dbReference>
<evidence type="ECO:0000256" key="7">
    <source>
        <dbReference type="ARBA" id="ARBA00022490"/>
    </source>
</evidence>
<evidence type="ECO:0000256" key="3">
    <source>
        <dbReference type="ARBA" id="ARBA00004752"/>
    </source>
</evidence>
<dbReference type="GO" id="GO:0051301">
    <property type="term" value="P:cell division"/>
    <property type="evidence" value="ECO:0007669"/>
    <property type="project" value="UniProtKB-KW"/>
</dbReference>
<keyword evidence="9 17" id="KW-0547">Nucleotide-binding</keyword>
<dbReference type="RefSeq" id="WP_141446271.1">
    <property type="nucleotide sequence ID" value="NZ_CP041217.1"/>
</dbReference>
<comment type="catalytic activity">
    <reaction evidence="16 17 18">
        <text>UDP-N-acetyl-alpha-D-muramoyl-L-alanine + D-glutamate + ATP = UDP-N-acetyl-alpha-D-muramoyl-L-alanyl-D-glutamate + ADP + phosphate + H(+)</text>
        <dbReference type="Rhea" id="RHEA:16429"/>
        <dbReference type="ChEBI" id="CHEBI:15378"/>
        <dbReference type="ChEBI" id="CHEBI:29986"/>
        <dbReference type="ChEBI" id="CHEBI:30616"/>
        <dbReference type="ChEBI" id="CHEBI:43474"/>
        <dbReference type="ChEBI" id="CHEBI:83898"/>
        <dbReference type="ChEBI" id="CHEBI:83900"/>
        <dbReference type="ChEBI" id="CHEBI:456216"/>
        <dbReference type="EC" id="6.3.2.9"/>
    </reaction>
</comment>
<dbReference type="SUPFAM" id="SSF53244">
    <property type="entry name" value="MurD-like peptide ligases, peptide-binding domain"/>
    <property type="match status" value="1"/>
</dbReference>
<dbReference type="PANTHER" id="PTHR43692:SF1">
    <property type="entry name" value="UDP-N-ACETYLMURAMOYLALANINE--D-GLUTAMATE LIGASE"/>
    <property type="match status" value="1"/>
</dbReference>
<feature type="binding site" evidence="17">
    <location>
        <begin position="119"/>
        <end position="125"/>
    </location>
    <ligand>
        <name>ATP</name>
        <dbReference type="ChEBI" id="CHEBI:30616"/>
    </ligand>
</feature>
<dbReference type="GO" id="GO:0008360">
    <property type="term" value="P:regulation of cell shape"/>
    <property type="evidence" value="ECO:0007669"/>
    <property type="project" value="UniProtKB-KW"/>
</dbReference>
<comment type="subcellular location">
    <subcellularLocation>
        <location evidence="2 17 18">Cytoplasm</location>
    </subcellularLocation>
</comment>
<dbReference type="EMBL" id="CP041217">
    <property type="protein sequence ID" value="QDH19884.1"/>
    <property type="molecule type" value="Genomic_DNA"/>
</dbReference>
<evidence type="ECO:0000256" key="16">
    <source>
        <dbReference type="ARBA" id="ARBA00047632"/>
    </source>
</evidence>
<protein>
    <recommendedName>
        <fullName evidence="6 17">UDP-N-acetylmuramoylalanine--D-glutamate ligase</fullName>
        <ecNumber evidence="5 17">6.3.2.9</ecNumber>
    </recommendedName>
    <alternativeName>
        <fullName evidence="15 17">D-glutamic acid-adding enzyme</fullName>
    </alternativeName>
    <alternativeName>
        <fullName evidence="14 17">UDP-N-acetylmuramoyl-L-alanyl-D-glutamate synthetase</fullName>
    </alternativeName>
</protein>
<dbReference type="InterPro" id="IPR005762">
    <property type="entry name" value="MurD"/>
</dbReference>
<dbReference type="InterPro" id="IPR013221">
    <property type="entry name" value="Mur_ligase_cen"/>
</dbReference>
<keyword evidence="17 18" id="KW-0131">Cell cycle</keyword>
<evidence type="ECO:0000256" key="9">
    <source>
        <dbReference type="ARBA" id="ARBA00022741"/>
    </source>
</evidence>
<dbReference type="HAMAP" id="MF_00639">
    <property type="entry name" value="MurD"/>
    <property type="match status" value="1"/>
</dbReference>
<dbReference type="Gene3D" id="3.40.50.720">
    <property type="entry name" value="NAD(P)-binding Rossmann-like Domain"/>
    <property type="match status" value="1"/>
</dbReference>
<organism evidence="21 22">
    <name type="scientific">Saccharibacillus brassicae</name>
    <dbReference type="NCBI Taxonomy" id="2583377"/>
    <lineage>
        <taxon>Bacteria</taxon>
        <taxon>Bacillati</taxon>
        <taxon>Bacillota</taxon>
        <taxon>Bacilli</taxon>
        <taxon>Bacillales</taxon>
        <taxon>Paenibacillaceae</taxon>
        <taxon>Saccharibacillus</taxon>
    </lineage>
</organism>
<evidence type="ECO:0000256" key="2">
    <source>
        <dbReference type="ARBA" id="ARBA00004496"/>
    </source>
</evidence>
<evidence type="ECO:0000256" key="1">
    <source>
        <dbReference type="ARBA" id="ARBA00002734"/>
    </source>
</evidence>
<dbReference type="UniPathway" id="UPA00219"/>
<evidence type="ECO:0000256" key="6">
    <source>
        <dbReference type="ARBA" id="ARBA00015655"/>
    </source>
</evidence>
<dbReference type="Pfam" id="PF21799">
    <property type="entry name" value="MurD-like_N"/>
    <property type="match status" value="1"/>
</dbReference>
<evidence type="ECO:0000256" key="4">
    <source>
        <dbReference type="ARBA" id="ARBA00010416"/>
    </source>
</evidence>
<dbReference type="GO" id="GO:0005737">
    <property type="term" value="C:cytoplasm"/>
    <property type="evidence" value="ECO:0007669"/>
    <property type="project" value="UniProtKB-SubCell"/>
</dbReference>
<evidence type="ECO:0000313" key="21">
    <source>
        <dbReference type="EMBL" id="QDH19884.1"/>
    </source>
</evidence>
<reference evidence="21 22" key="1">
    <citation type="submission" date="2019-06" db="EMBL/GenBank/DDBJ databases">
        <title>Saccharibacillus brassicae sp. nov., an endophytic bacterium isolated from Chinese cabbage seeds (Brassica pekinensis).</title>
        <authorList>
            <person name="Jiang L."/>
            <person name="Lee J."/>
            <person name="Kim S.W."/>
        </authorList>
    </citation>
    <scope>NUCLEOTIDE SEQUENCE [LARGE SCALE GENOMIC DNA]</scope>
    <source>
        <strain evidence="22">KCTC 43072 / ATSA2</strain>
    </source>
</reference>
<dbReference type="Gene3D" id="3.40.1190.10">
    <property type="entry name" value="Mur-like, catalytic domain"/>
    <property type="match status" value="1"/>
</dbReference>
<dbReference type="NCBIfam" id="TIGR01087">
    <property type="entry name" value="murD"/>
    <property type="match status" value="1"/>
</dbReference>
<dbReference type="SUPFAM" id="SSF53623">
    <property type="entry name" value="MurD-like peptide ligases, catalytic domain"/>
    <property type="match status" value="1"/>
</dbReference>
<evidence type="ECO:0000259" key="20">
    <source>
        <dbReference type="Pfam" id="PF08245"/>
    </source>
</evidence>
<name>A0A4Y6US63_SACBS</name>
<dbReference type="EC" id="6.3.2.9" evidence="5 17"/>
<dbReference type="PANTHER" id="PTHR43692">
    <property type="entry name" value="UDP-N-ACETYLMURAMOYLALANINE--D-GLUTAMATE LIGASE"/>
    <property type="match status" value="1"/>
</dbReference>
<feature type="domain" description="Mur ligase C-terminal" evidence="19">
    <location>
        <begin position="331"/>
        <end position="452"/>
    </location>
</feature>
<feature type="domain" description="Mur ligase central" evidence="20">
    <location>
        <begin position="117"/>
        <end position="309"/>
    </location>
</feature>
<evidence type="ECO:0000256" key="17">
    <source>
        <dbReference type="HAMAP-Rule" id="MF_00639"/>
    </source>
</evidence>
<dbReference type="Pfam" id="PF02875">
    <property type="entry name" value="Mur_ligase_C"/>
    <property type="match status" value="1"/>
</dbReference>
<dbReference type="InterPro" id="IPR036565">
    <property type="entry name" value="Mur-like_cat_sf"/>
</dbReference>
<dbReference type="KEGG" id="saca:FFV09_02785"/>
<dbReference type="GO" id="GO:0005524">
    <property type="term" value="F:ATP binding"/>
    <property type="evidence" value="ECO:0007669"/>
    <property type="project" value="UniProtKB-UniRule"/>
</dbReference>
<keyword evidence="17 18" id="KW-0132">Cell division</keyword>
<keyword evidence="7 17" id="KW-0963">Cytoplasm</keyword>
<evidence type="ECO:0000313" key="22">
    <source>
        <dbReference type="Proteomes" id="UP000316968"/>
    </source>
</evidence>
<accession>A0A4Y6US63</accession>
<dbReference type="InterPro" id="IPR004101">
    <property type="entry name" value="Mur_ligase_C"/>
</dbReference>
<evidence type="ECO:0000256" key="5">
    <source>
        <dbReference type="ARBA" id="ARBA00012212"/>
    </source>
</evidence>
<evidence type="ECO:0000256" key="18">
    <source>
        <dbReference type="RuleBase" id="RU003664"/>
    </source>
</evidence>
<dbReference type="Pfam" id="PF08245">
    <property type="entry name" value="Mur_ligase_M"/>
    <property type="match status" value="1"/>
</dbReference>
<gene>
    <name evidence="17" type="primary">murD</name>
    <name evidence="21" type="ORF">FFV09_02785</name>
</gene>
<evidence type="ECO:0000259" key="19">
    <source>
        <dbReference type="Pfam" id="PF02875"/>
    </source>
</evidence>
<comment type="pathway">
    <text evidence="3 17 18">Cell wall biogenesis; peptidoglycan biosynthesis.</text>
</comment>
<proteinExistence type="inferred from homology"/>
<sequence>MEHPKQYANREVVVLGLARSGVSAAKTMHAFGANVTVNDRKTREESPEASALEELGIKVVCGGHPDDLIHSEVALVIKNPGIPYSSPPIAAALALGIEVVTEVEVAYYLSAAPMIGITGSNGKTTTTTWIGEILKSAGLNPIVAGNIGTPLCDAALDAQPDDWLVVELSSFQLKGTLKFAPRIACLLNVAETHLDYHGSMEDYSSSKAKIFVNQTPEDVSIVNWDDPFCRDLVPYLKGRVFPFSMTEELTLEGVYASPAYPADGSGDNADRRIVYRDASGTVHELIRTEEIRLAGTYNVANAMAACAAAIAAGVEPAALRAPLAAFGGVEHRLEALGTFGGLSYYNNSKATNSQATLTALSAFEAPVVLIAGGLDRGSDYEELLPGLQSKVKALVTFGETRSTIAGVARRAGVGEVSVVEPLGDAADTLRAAVAEAQRLAEAGDTVLLSPACASWDMFASFEERGRLFKEAVRSISE</sequence>
<evidence type="ECO:0000256" key="15">
    <source>
        <dbReference type="ARBA" id="ARBA00032324"/>
    </source>
</evidence>
<dbReference type="OrthoDB" id="9809796at2"/>
<evidence type="ECO:0000256" key="13">
    <source>
        <dbReference type="ARBA" id="ARBA00023316"/>
    </source>
</evidence>
<keyword evidence="10 17" id="KW-0067">ATP-binding</keyword>
<dbReference type="Proteomes" id="UP000316968">
    <property type="component" value="Chromosome"/>
</dbReference>
<keyword evidence="12 17" id="KW-0573">Peptidoglycan synthesis</keyword>
<evidence type="ECO:0000256" key="10">
    <source>
        <dbReference type="ARBA" id="ARBA00022840"/>
    </source>
</evidence>
<keyword evidence="11 17" id="KW-0133">Cell shape</keyword>
<keyword evidence="22" id="KW-1185">Reference proteome</keyword>
<dbReference type="AlphaFoldDB" id="A0A4Y6US63"/>
<evidence type="ECO:0000256" key="8">
    <source>
        <dbReference type="ARBA" id="ARBA00022598"/>
    </source>
</evidence>
<dbReference type="GO" id="GO:0071555">
    <property type="term" value="P:cell wall organization"/>
    <property type="evidence" value="ECO:0007669"/>
    <property type="project" value="UniProtKB-KW"/>
</dbReference>
<dbReference type="Gene3D" id="3.90.190.20">
    <property type="entry name" value="Mur ligase, C-terminal domain"/>
    <property type="match status" value="1"/>
</dbReference>
<keyword evidence="13 17" id="KW-0961">Cell wall biogenesis/degradation</keyword>
<keyword evidence="8 17" id="KW-0436">Ligase</keyword>
<dbReference type="GO" id="GO:0008764">
    <property type="term" value="F:UDP-N-acetylmuramoylalanine-D-glutamate ligase activity"/>
    <property type="evidence" value="ECO:0007669"/>
    <property type="project" value="UniProtKB-UniRule"/>
</dbReference>
<comment type="similarity">
    <text evidence="4 17">Belongs to the MurCDEF family.</text>
</comment>
<evidence type="ECO:0000256" key="14">
    <source>
        <dbReference type="ARBA" id="ARBA00030398"/>
    </source>
</evidence>
<dbReference type="SUPFAM" id="SSF51984">
    <property type="entry name" value="MurCD N-terminal domain"/>
    <property type="match status" value="1"/>
</dbReference>
<evidence type="ECO:0000256" key="12">
    <source>
        <dbReference type="ARBA" id="ARBA00022984"/>
    </source>
</evidence>
<comment type="function">
    <text evidence="1 17 18">Cell wall formation. Catalyzes the addition of glutamate to the nucleotide precursor UDP-N-acetylmuramoyl-L-alanine (UMA).</text>
</comment>
<evidence type="ECO:0000256" key="11">
    <source>
        <dbReference type="ARBA" id="ARBA00022960"/>
    </source>
</evidence>
<dbReference type="GO" id="GO:0009252">
    <property type="term" value="P:peptidoglycan biosynthetic process"/>
    <property type="evidence" value="ECO:0007669"/>
    <property type="project" value="UniProtKB-UniRule"/>
</dbReference>